<name>A0A2U2C428_9RHOB</name>
<evidence type="ECO:0008006" key="3">
    <source>
        <dbReference type="Google" id="ProtNLM"/>
    </source>
</evidence>
<gene>
    <name evidence="1" type="ORF">C4N9_21195</name>
</gene>
<dbReference type="PROSITE" id="PS51257">
    <property type="entry name" value="PROKAR_LIPOPROTEIN"/>
    <property type="match status" value="1"/>
</dbReference>
<dbReference type="RefSeq" id="WP_109535341.1">
    <property type="nucleotide sequence ID" value="NZ_QEYD01000018.1"/>
</dbReference>
<accession>A0A2U2C428</accession>
<dbReference type="Proteomes" id="UP000244940">
    <property type="component" value="Unassembled WGS sequence"/>
</dbReference>
<dbReference type="AlphaFoldDB" id="A0A2U2C428"/>
<dbReference type="GeneID" id="94367415"/>
<keyword evidence="2" id="KW-1185">Reference proteome</keyword>
<evidence type="ECO:0000313" key="2">
    <source>
        <dbReference type="Proteomes" id="UP000244940"/>
    </source>
</evidence>
<sequence>MRIVPFLIVLMLAACASPDRRYWGAEAQTVTIAGRDYAVYRRESGTRTHVQVIRMGYARRREHVEILGAMRVAAERATGCQVIEGSADGDSGVMNFRVRCPAA</sequence>
<proteinExistence type="predicted"/>
<comment type="caution">
    <text evidence="1">The sequence shown here is derived from an EMBL/GenBank/DDBJ whole genome shotgun (WGS) entry which is preliminary data.</text>
</comment>
<dbReference type="EMBL" id="QEYD01000018">
    <property type="protein sequence ID" value="PWE26617.1"/>
    <property type="molecule type" value="Genomic_DNA"/>
</dbReference>
<organism evidence="1 2">
    <name type="scientific">Pararhodobacter marinus</name>
    <dbReference type="NCBI Taxonomy" id="2184063"/>
    <lineage>
        <taxon>Bacteria</taxon>
        <taxon>Pseudomonadati</taxon>
        <taxon>Pseudomonadota</taxon>
        <taxon>Alphaproteobacteria</taxon>
        <taxon>Rhodobacterales</taxon>
        <taxon>Paracoccaceae</taxon>
        <taxon>Pararhodobacter</taxon>
    </lineage>
</organism>
<protein>
    <recommendedName>
        <fullName evidence="3">Lipoprotein</fullName>
    </recommendedName>
</protein>
<reference evidence="1 2" key="1">
    <citation type="submission" date="2018-05" db="EMBL/GenBank/DDBJ databases">
        <title>Pararhodobacter marina sp. nov., isolated from deep-sea water of the Indian Ocean.</title>
        <authorList>
            <person name="Lai Q.Sr."/>
            <person name="Liu X."/>
            <person name="Shao Z."/>
        </authorList>
    </citation>
    <scope>NUCLEOTIDE SEQUENCE [LARGE SCALE GENOMIC DNA]</scope>
    <source>
        <strain evidence="1 2">CIC4N-9</strain>
    </source>
</reference>
<evidence type="ECO:0000313" key="1">
    <source>
        <dbReference type="EMBL" id="PWE26617.1"/>
    </source>
</evidence>
<dbReference type="OrthoDB" id="7859824at2"/>